<evidence type="ECO:0000259" key="7">
    <source>
        <dbReference type="Pfam" id="PF02347"/>
    </source>
</evidence>
<comment type="catalytic activity">
    <reaction evidence="6">
        <text>N(6)-[(R)-lipoyl]-L-lysyl-[glycine-cleavage complex H protein] + glycine + H(+) = N(6)-[(R)-S(8)-aminomethyldihydrolipoyl]-L-lysyl-[glycine-cleavage complex H protein] + CO2</text>
        <dbReference type="Rhea" id="RHEA:24304"/>
        <dbReference type="Rhea" id="RHEA-COMP:10494"/>
        <dbReference type="Rhea" id="RHEA-COMP:10495"/>
        <dbReference type="ChEBI" id="CHEBI:15378"/>
        <dbReference type="ChEBI" id="CHEBI:16526"/>
        <dbReference type="ChEBI" id="CHEBI:57305"/>
        <dbReference type="ChEBI" id="CHEBI:83099"/>
        <dbReference type="ChEBI" id="CHEBI:83143"/>
        <dbReference type="EC" id="1.4.4.2"/>
    </reaction>
</comment>
<proteinExistence type="inferred from homology"/>
<dbReference type="InterPro" id="IPR049315">
    <property type="entry name" value="GDC-P_N"/>
</dbReference>
<evidence type="ECO:0000256" key="3">
    <source>
        <dbReference type="ARBA" id="ARBA00012134"/>
    </source>
</evidence>
<dbReference type="PANTHER" id="PTHR11773:SF1">
    <property type="entry name" value="GLYCINE DEHYDROGENASE (DECARBOXYLATING), MITOCHONDRIAL"/>
    <property type="match status" value="1"/>
</dbReference>
<dbReference type="EC" id="1.4.4.2" evidence="3"/>
<dbReference type="InterPro" id="IPR049316">
    <property type="entry name" value="GDC-P_C"/>
</dbReference>
<dbReference type="Gene3D" id="3.40.640.10">
    <property type="entry name" value="Type I PLP-dependent aspartate aminotransferase-like (Major domain)"/>
    <property type="match status" value="2"/>
</dbReference>
<dbReference type="FunFam" id="3.40.640.10:FF:000005">
    <property type="entry name" value="Glycine dehydrogenase (decarboxylating), mitochondrial"/>
    <property type="match status" value="1"/>
</dbReference>
<accession>A0A1J5TNP8</accession>
<dbReference type="GO" id="GO:0004375">
    <property type="term" value="F:glycine dehydrogenase (decarboxylating) activity"/>
    <property type="evidence" value="ECO:0007669"/>
    <property type="project" value="UniProtKB-EC"/>
</dbReference>
<evidence type="ECO:0000256" key="4">
    <source>
        <dbReference type="ARBA" id="ARBA00022898"/>
    </source>
</evidence>
<evidence type="ECO:0000259" key="8">
    <source>
        <dbReference type="Pfam" id="PF21478"/>
    </source>
</evidence>
<dbReference type="GO" id="GO:0016594">
    <property type="term" value="F:glycine binding"/>
    <property type="evidence" value="ECO:0007669"/>
    <property type="project" value="TreeGrafter"/>
</dbReference>
<comment type="cofactor">
    <cofactor evidence="1">
        <name>pyridoxal 5'-phosphate</name>
        <dbReference type="ChEBI" id="CHEBI:597326"/>
    </cofactor>
</comment>
<dbReference type="FunFam" id="3.90.1150.10:FF:000007">
    <property type="entry name" value="Glycine dehydrogenase (decarboxylating), mitochondrial"/>
    <property type="match status" value="1"/>
</dbReference>
<dbReference type="NCBIfam" id="TIGR00461">
    <property type="entry name" value="gcvP"/>
    <property type="match status" value="1"/>
</dbReference>
<keyword evidence="4" id="KW-0663">Pyridoxal phosphate</keyword>
<evidence type="ECO:0000256" key="2">
    <source>
        <dbReference type="ARBA" id="ARBA00010756"/>
    </source>
</evidence>
<dbReference type="InterPro" id="IPR003437">
    <property type="entry name" value="GcvP"/>
</dbReference>
<dbReference type="SUPFAM" id="SSF53383">
    <property type="entry name" value="PLP-dependent transferases"/>
    <property type="match status" value="2"/>
</dbReference>
<dbReference type="Gene3D" id="3.90.1150.10">
    <property type="entry name" value="Aspartate Aminotransferase, domain 1"/>
    <property type="match status" value="2"/>
</dbReference>
<feature type="domain" description="Glycine cleavage system P-protein N-terminal" evidence="7">
    <location>
        <begin position="424"/>
        <end position="694"/>
    </location>
</feature>
<name>A0A1J5TNP8_9ARCH</name>
<organism evidence="9 10">
    <name type="scientific">Marine Group III euryarchaeote CG-Epi2</name>
    <dbReference type="NCBI Taxonomy" id="1888996"/>
    <lineage>
        <taxon>Archaea</taxon>
        <taxon>Methanobacteriati</taxon>
        <taxon>Thermoplasmatota</taxon>
        <taxon>Thermoplasmata</taxon>
        <taxon>Candidatus Thermoprofundales</taxon>
    </lineage>
</organism>
<dbReference type="InterPro" id="IPR015424">
    <property type="entry name" value="PyrdxlP-dep_Trfase"/>
</dbReference>
<dbReference type="NCBIfam" id="NF003346">
    <property type="entry name" value="PRK04366.1"/>
    <property type="match status" value="1"/>
</dbReference>
<dbReference type="PANTHER" id="PTHR11773">
    <property type="entry name" value="GLYCINE DEHYDROGENASE, DECARBOXYLATING"/>
    <property type="match status" value="1"/>
</dbReference>
<dbReference type="HAMAP" id="MF_00711">
    <property type="entry name" value="GcvP"/>
    <property type="match status" value="1"/>
</dbReference>
<dbReference type="InterPro" id="IPR015421">
    <property type="entry name" value="PyrdxlP-dep_Trfase_major"/>
</dbReference>
<comment type="similarity">
    <text evidence="2">Belongs to the GcvP family.</text>
</comment>
<evidence type="ECO:0000256" key="5">
    <source>
        <dbReference type="ARBA" id="ARBA00023002"/>
    </source>
</evidence>
<reference evidence="9 10" key="1">
    <citation type="submission" date="2016-08" db="EMBL/GenBank/DDBJ databases">
        <title>New Insights into Marine Group III Euryarchaeota, from dark to light.</title>
        <authorList>
            <person name="Haro-Moreno J.M."/>
            <person name="Rodriguez-Valera F."/>
            <person name="Lopez-Garcia P."/>
            <person name="Moreira D."/>
            <person name="Martin-Cuadrado A.B."/>
        </authorList>
    </citation>
    <scope>NUCLEOTIDE SEQUENCE [LARGE SCALE GENOMIC DNA]</scope>
    <source>
        <strain evidence="9">CG-Epi2</strain>
    </source>
</reference>
<dbReference type="Pfam" id="PF02347">
    <property type="entry name" value="GDC-P"/>
    <property type="match status" value="2"/>
</dbReference>
<protein>
    <recommendedName>
        <fullName evidence="3">glycine dehydrogenase (aminomethyl-transferring)</fullName>
        <ecNumber evidence="3">1.4.4.2</ecNumber>
    </recommendedName>
</protein>
<evidence type="ECO:0000256" key="1">
    <source>
        <dbReference type="ARBA" id="ARBA00001933"/>
    </source>
</evidence>
<comment type="caution">
    <text evidence="9">The sequence shown here is derived from an EMBL/GenBank/DDBJ whole genome shotgun (WGS) entry which is preliminary data.</text>
</comment>
<evidence type="ECO:0000313" key="10">
    <source>
        <dbReference type="Proteomes" id="UP000183615"/>
    </source>
</evidence>
<dbReference type="CDD" id="cd00613">
    <property type="entry name" value="GDC-P"/>
    <property type="match status" value="2"/>
</dbReference>
<feature type="domain" description="Glycine cleavage system P-protein N-terminal" evidence="7">
    <location>
        <begin position="2"/>
        <end position="414"/>
    </location>
</feature>
<keyword evidence="5" id="KW-0560">Oxidoreductase</keyword>
<dbReference type="GO" id="GO:0030170">
    <property type="term" value="F:pyridoxal phosphate binding"/>
    <property type="evidence" value="ECO:0007669"/>
    <property type="project" value="TreeGrafter"/>
</dbReference>
<sequence>MDINEMLTYLGFNNLSDFSNSIIPSTIISQNNMDIPLAISESEALIKLNSLASINRVNKNFLGHGYFGTKTPLVIKRNILENPGWYTQYTPYQAEIAQGRLEALLNFQTMVSDLTGMEIANASLLDEATAAAEAMSMACNLLRGKRSTFLVSDLVNIQTINVIKTRAEPLNIKVLVSSHSEFDFTEDVFGILLQYPAIDGSIEDYSETISKSKNIGAVTITSTDLLSLCLLKPPGEWGADIVIGNSQRFGVPMGFGGPHAAFMATLKKYKRYLPGRLIGVSKDKHGNDALRLALQTREQHIRRDRATSNICTAQVLLAIMASMYAVYHGPNKLRKIAERVNYLASGLSSSLKSSGYQIKSDAFFDTIKVKKKDFNIMKKALDFDMNLWDYGDSIGISIDEETTNSDVEIILDLFNSEWIEPSESSIPSSLKRETVYLQNSVFNTYHSETEMLRYIHRLESKDLSLNNSMIPLGSCTMKLNAVAEMEAVTWPNFSNIHPYAPLDQVKGYLSLFEDLEKWLCEITGFAAISLQPNAGSQGEYAGMLAIREYHHSRGDTNRNVCLIPTSAHGTNPASAVMVGMKVVGIQCDDQGNIDLEDVKIKAKAHSSELASMMITYPSTHGVFEETISEVCDIIHSNGGQVYMDGANMNAMVGLCKPGEIGADVCHLNLHKTFCIPHGGGGPGMGPIGVARHLIEFLPSDPLEDYKSNSYTGPVSASNWGSSSILPISWAYIAMMGPDGLTEATKVAILNANYIAKRLSKHYKILYTGKSGNVAHECILDTRELLSKAGLVIDDIAKRLMDYGYHAPTMSWPVPSTLMVEPTESESKIELDRFCDAMISIRSEIDLVRESDDSNDNPLRGAPHTAIEVANDEWSHSYSRELAAYPIAYLKNHKFWPSVGRVDNTWGDRNLICSCLNVETYMEDN</sequence>
<dbReference type="AlphaFoldDB" id="A0A1J5TNP8"/>
<dbReference type="FunFam" id="3.40.640.10:FF:000007">
    <property type="entry name" value="glycine dehydrogenase (Decarboxylating), mitochondrial"/>
    <property type="match status" value="1"/>
</dbReference>
<dbReference type="InterPro" id="IPR015422">
    <property type="entry name" value="PyrdxlP-dep_Trfase_small"/>
</dbReference>
<dbReference type="EMBL" id="MIYZ01000012">
    <property type="protein sequence ID" value="OIR22553.1"/>
    <property type="molecule type" value="Genomic_DNA"/>
</dbReference>
<gene>
    <name evidence="9" type="ORF">BET99_00785</name>
</gene>
<dbReference type="Proteomes" id="UP000183615">
    <property type="component" value="Unassembled WGS sequence"/>
</dbReference>
<dbReference type="GO" id="GO:0005960">
    <property type="term" value="C:glycine cleavage complex"/>
    <property type="evidence" value="ECO:0007669"/>
    <property type="project" value="TreeGrafter"/>
</dbReference>
<dbReference type="Pfam" id="PF21478">
    <property type="entry name" value="GcvP2_C"/>
    <property type="match status" value="1"/>
</dbReference>
<evidence type="ECO:0000313" key="9">
    <source>
        <dbReference type="EMBL" id="OIR22553.1"/>
    </source>
</evidence>
<dbReference type="GO" id="GO:0019464">
    <property type="term" value="P:glycine decarboxylation via glycine cleavage system"/>
    <property type="evidence" value="ECO:0007669"/>
    <property type="project" value="TreeGrafter"/>
</dbReference>
<dbReference type="GO" id="GO:0005829">
    <property type="term" value="C:cytosol"/>
    <property type="evidence" value="ECO:0007669"/>
    <property type="project" value="TreeGrafter"/>
</dbReference>
<evidence type="ECO:0000256" key="6">
    <source>
        <dbReference type="ARBA" id="ARBA00049026"/>
    </source>
</evidence>
<dbReference type="InterPro" id="IPR020581">
    <property type="entry name" value="GDC_P"/>
</dbReference>
<feature type="domain" description="Glycine dehydrogenase C-terminal" evidence="8">
    <location>
        <begin position="743"/>
        <end position="863"/>
    </location>
</feature>